<sequence length="68" mass="7527">MIVANSQLISIVVIRLTKRVVNISLQKLDALISAVLFLVVDAAVKVYSYILYLPLRLRALLVPMGCQS</sequence>
<accession>A0A5N6SLJ4</accession>
<name>A0A5N6SLJ4_ASPPS</name>
<keyword evidence="1" id="KW-1133">Transmembrane helix</keyword>
<proteinExistence type="predicted"/>
<dbReference type="AlphaFoldDB" id="A0A5N6SLJ4"/>
<keyword evidence="3" id="KW-1185">Reference proteome</keyword>
<dbReference type="RefSeq" id="XP_031911615.1">
    <property type="nucleotide sequence ID" value="XM_032055088.1"/>
</dbReference>
<dbReference type="GeneID" id="43639298"/>
<evidence type="ECO:0000313" key="3">
    <source>
        <dbReference type="Proteomes" id="UP000325672"/>
    </source>
</evidence>
<reference evidence="2 3" key="1">
    <citation type="submission" date="2019-04" db="EMBL/GenBank/DDBJ databases">
        <title>Friends and foes A comparative genomics study of 23 Aspergillus species from section Flavi.</title>
        <authorList>
            <consortium name="DOE Joint Genome Institute"/>
            <person name="Kjaerbolling I."/>
            <person name="Vesth T."/>
            <person name="Frisvad J.C."/>
            <person name="Nybo J.L."/>
            <person name="Theobald S."/>
            <person name="Kildgaard S."/>
            <person name="Isbrandt T."/>
            <person name="Kuo A."/>
            <person name="Sato A."/>
            <person name="Lyhne E.K."/>
            <person name="Kogle M.E."/>
            <person name="Wiebenga A."/>
            <person name="Kun R.S."/>
            <person name="Lubbers R.J."/>
            <person name="Makela M.R."/>
            <person name="Barry K."/>
            <person name="Chovatia M."/>
            <person name="Clum A."/>
            <person name="Daum C."/>
            <person name="Haridas S."/>
            <person name="He G."/>
            <person name="LaButti K."/>
            <person name="Lipzen A."/>
            <person name="Mondo S."/>
            <person name="Riley R."/>
            <person name="Salamov A."/>
            <person name="Simmons B.A."/>
            <person name="Magnuson J.K."/>
            <person name="Henrissat B."/>
            <person name="Mortensen U.H."/>
            <person name="Larsen T.O."/>
            <person name="Devries R.P."/>
            <person name="Grigoriev I.V."/>
            <person name="Machida M."/>
            <person name="Baker S.E."/>
            <person name="Andersen M.R."/>
        </authorList>
    </citation>
    <scope>NUCLEOTIDE SEQUENCE [LARGE SCALE GENOMIC DNA]</scope>
    <source>
        <strain evidence="2 3">CBS 117625</strain>
    </source>
</reference>
<keyword evidence="1" id="KW-0812">Transmembrane</keyword>
<organism evidence="2 3">
    <name type="scientific">Aspergillus pseudotamarii</name>
    <dbReference type="NCBI Taxonomy" id="132259"/>
    <lineage>
        <taxon>Eukaryota</taxon>
        <taxon>Fungi</taxon>
        <taxon>Dikarya</taxon>
        <taxon>Ascomycota</taxon>
        <taxon>Pezizomycotina</taxon>
        <taxon>Eurotiomycetes</taxon>
        <taxon>Eurotiomycetidae</taxon>
        <taxon>Eurotiales</taxon>
        <taxon>Aspergillaceae</taxon>
        <taxon>Aspergillus</taxon>
        <taxon>Aspergillus subgen. Circumdati</taxon>
    </lineage>
</organism>
<gene>
    <name evidence="2" type="ORF">BDV38DRAFT_252138</name>
</gene>
<feature type="transmembrane region" description="Helical" evidence="1">
    <location>
        <begin position="30"/>
        <end position="52"/>
    </location>
</feature>
<evidence type="ECO:0000256" key="1">
    <source>
        <dbReference type="SAM" id="Phobius"/>
    </source>
</evidence>
<dbReference type="Proteomes" id="UP000325672">
    <property type="component" value="Unassembled WGS sequence"/>
</dbReference>
<dbReference type="EMBL" id="ML743592">
    <property type="protein sequence ID" value="KAE8135552.1"/>
    <property type="molecule type" value="Genomic_DNA"/>
</dbReference>
<keyword evidence="1" id="KW-0472">Membrane</keyword>
<protein>
    <submittedName>
        <fullName evidence="2">Uncharacterized protein</fullName>
    </submittedName>
</protein>
<evidence type="ECO:0000313" key="2">
    <source>
        <dbReference type="EMBL" id="KAE8135552.1"/>
    </source>
</evidence>